<dbReference type="Gene3D" id="1.10.150.50">
    <property type="entry name" value="Transcription Factor, Ets-1"/>
    <property type="match status" value="1"/>
</dbReference>
<evidence type="ECO:0008006" key="5">
    <source>
        <dbReference type="Google" id="ProtNLM"/>
    </source>
</evidence>
<name>A0ABD3RRR7_9STRA</name>
<accession>A0ABD3RRR7</accession>
<dbReference type="Proteomes" id="UP001530377">
    <property type="component" value="Unassembled WGS sequence"/>
</dbReference>
<dbReference type="SUPFAM" id="SSF54695">
    <property type="entry name" value="POZ domain"/>
    <property type="match status" value="2"/>
</dbReference>
<dbReference type="InterPro" id="IPR013761">
    <property type="entry name" value="SAM/pointed_sf"/>
</dbReference>
<dbReference type="InterPro" id="IPR006571">
    <property type="entry name" value="TLDc_dom"/>
</dbReference>
<reference evidence="3 4" key="1">
    <citation type="submission" date="2024-10" db="EMBL/GenBank/DDBJ databases">
        <title>Updated reference genomes for cyclostephanoid diatoms.</title>
        <authorList>
            <person name="Roberts W.R."/>
            <person name="Alverson A.J."/>
        </authorList>
    </citation>
    <scope>NUCLEOTIDE SEQUENCE [LARGE SCALE GENOMIC DNA]</scope>
    <source>
        <strain evidence="3 4">AJA228-03</strain>
    </source>
</reference>
<keyword evidence="4" id="KW-1185">Reference proteome</keyword>
<dbReference type="PANTHER" id="PTHR14499:SF136">
    <property type="entry name" value="GH08630P"/>
    <property type="match status" value="1"/>
</dbReference>
<evidence type="ECO:0000313" key="4">
    <source>
        <dbReference type="Proteomes" id="UP001530377"/>
    </source>
</evidence>
<dbReference type="Pfam" id="PF07647">
    <property type="entry name" value="SAM_2"/>
    <property type="match status" value="1"/>
</dbReference>
<gene>
    <name evidence="3" type="ORF">ACHAXA_006920</name>
</gene>
<dbReference type="Pfam" id="PF07534">
    <property type="entry name" value="TLD"/>
    <property type="match status" value="1"/>
</dbReference>
<dbReference type="SMART" id="SM00454">
    <property type="entry name" value="SAM"/>
    <property type="match status" value="1"/>
</dbReference>
<dbReference type="SMART" id="SM00584">
    <property type="entry name" value="TLDc"/>
    <property type="match status" value="1"/>
</dbReference>
<evidence type="ECO:0000313" key="3">
    <source>
        <dbReference type="EMBL" id="KAL3815645.1"/>
    </source>
</evidence>
<dbReference type="SUPFAM" id="SSF47769">
    <property type="entry name" value="SAM/Pointed domain"/>
    <property type="match status" value="1"/>
</dbReference>
<dbReference type="PROSITE" id="PS50105">
    <property type="entry name" value="SAM_DOMAIN"/>
    <property type="match status" value="1"/>
</dbReference>
<comment type="caution">
    <text evidence="3">The sequence shown here is derived from an EMBL/GenBank/DDBJ whole genome shotgun (WGS) entry which is preliminary data.</text>
</comment>
<dbReference type="PANTHER" id="PTHR14499">
    <property type="entry name" value="POTASSIUM CHANNEL TETRAMERIZATION DOMAIN-CONTAINING"/>
    <property type="match status" value="1"/>
</dbReference>
<evidence type="ECO:0000259" key="1">
    <source>
        <dbReference type="PROSITE" id="PS50105"/>
    </source>
</evidence>
<feature type="domain" description="TLDc" evidence="2">
    <location>
        <begin position="164"/>
        <end position="331"/>
    </location>
</feature>
<dbReference type="Pfam" id="PF02214">
    <property type="entry name" value="BTB_2"/>
    <property type="match status" value="1"/>
</dbReference>
<dbReference type="InterPro" id="IPR001660">
    <property type="entry name" value="SAM"/>
</dbReference>
<protein>
    <recommendedName>
        <fullName evidence="5">TLDc domain-containing protein</fullName>
    </recommendedName>
</protein>
<dbReference type="AlphaFoldDB" id="A0ABD3RRR7"/>
<dbReference type="InterPro" id="IPR011333">
    <property type="entry name" value="SKP1/BTB/POZ_sf"/>
</dbReference>
<dbReference type="Gene3D" id="3.30.710.10">
    <property type="entry name" value="Potassium Channel Kv1.1, Chain A"/>
    <property type="match status" value="2"/>
</dbReference>
<dbReference type="InterPro" id="IPR003131">
    <property type="entry name" value="T1-type_BTB"/>
</dbReference>
<feature type="domain" description="SAM" evidence="1">
    <location>
        <begin position="455"/>
        <end position="520"/>
    </location>
</feature>
<proteinExistence type="predicted"/>
<organism evidence="3 4">
    <name type="scientific">Cyclostephanos tholiformis</name>
    <dbReference type="NCBI Taxonomy" id="382380"/>
    <lineage>
        <taxon>Eukaryota</taxon>
        <taxon>Sar</taxon>
        <taxon>Stramenopiles</taxon>
        <taxon>Ochrophyta</taxon>
        <taxon>Bacillariophyta</taxon>
        <taxon>Coscinodiscophyceae</taxon>
        <taxon>Thalassiosirophycidae</taxon>
        <taxon>Stephanodiscales</taxon>
        <taxon>Stephanodiscaceae</taxon>
        <taxon>Cyclostephanos</taxon>
    </lineage>
</organism>
<evidence type="ECO:0000259" key="2">
    <source>
        <dbReference type="PROSITE" id="PS51886"/>
    </source>
</evidence>
<dbReference type="PROSITE" id="PS51886">
    <property type="entry name" value="TLDC"/>
    <property type="match status" value="1"/>
</dbReference>
<sequence>MDKLIVANTLLKVARVEHDRDYEEKIKAQDEWESRLHERMNRLIQRKKEISEINGNLDAADDDLVEVNAGGKIVVAKRSTLTQIQGTKFEAIFSGRWDKKLLRDNQGRIFLDVNPTCFRAIVDHLNEMMISSKESPPSPPIVEDECKHPLQHQLEVFGILPMVEMPDSNIIKDQDRFIILHDWLKEGDSDGKFFLLYRGSRDGLTNQAFHSKCDNKGCTLTIIETTCGMVIGGYSNTSWSCSGSYSAANKAFLFVLSGSDILSPCKMKLKNENDSHATCHSLKYGPTFGGGHDMRVNGCNVYFNTGSSGYHPGSLPHGRYTIKEMEVFQVTKSSLPASTAARNVASRGMQPQDRAEPVTTFTPAIDEAINSRRACLLQAEAEMLNFEESFNNEQIFVEKISSGDAQDIIALNVSGTLMVTTRATLCTIKDSVLAQQFDDSKWTEQGCNGSPVREWTPDQVNTWANNIDGLPEEVSVMLYENEITGRELLSLSRDDLKMMGMKRVASVALLLKEISLLEHGTLIEHSPYCFGKILDYLRSKRLHLLGLIKNEPALPVVCDLQKNRFEKDVKYYFSGDAAKFILG</sequence>
<dbReference type="EMBL" id="JALLPB020000188">
    <property type="protein sequence ID" value="KAL3815645.1"/>
    <property type="molecule type" value="Genomic_DNA"/>
</dbReference>